<organism evidence="2 3">
    <name type="scientific">Clohesyomyces aquaticus</name>
    <dbReference type="NCBI Taxonomy" id="1231657"/>
    <lineage>
        <taxon>Eukaryota</taxon>
        <taxon>Fungi</taxon>
        <taxon>Dikarya</taxon>
        <taxon>Ascomycota</taxon>
        <taxon>Pezizomycotina</taxon>
        <taxon>Dothideomycetes</taxon>
        <taxon>Pleosporomycetidae</taxon>
        <taxon>Pleosporales</taxon>
        <taxon>Lindgomycetaceae</taxon>
        <taxon>Clohesyomyces</taxon>
    </lineage>
</organism>
<evidence type="ECO:0000313" key="2">
    <source>
        <dbReference type="EMBL" id="ORX93763.1"/>
    </source>
</evidence>
<dbReference type="Proteomes" id="UP000193144">
    <property type="component" value="Unassembled WGS sequence"/>
</dbReference>
<feature type="compositionally biased region" description="Polar residues" evidence="1">
    <location>
        <begin position="172"/>
        <end position="203"/>
    </location>
</feature>
<dbReference type="OrthoDB" id="3777003at2759"/>
<evidence type="ECO:0000256" key="1">
    <source>
        <dbReference type="SAM" id="MobiDB-lite"/>
    </source>
</evidence>
<reference evidence="2 3" key="1">
    <citation type="submission" date="2016-07" db="EMBL/GenBank/DDBJ databases">
        <title>Pervasive Adenine N6-methylation of Active Genes in Fungi.</title>
        <authorList>
            <consortium name="DOE Joint Genome Institute"/>
            <person name="Mondo S.J."/>
            <person name="Dannebaum R.O."/>
            <person name="Kuo R.C."/>
            <person name="Labutti K."/>
            <person name="Haridas S."/>
            <person name="Kuo A."/>
            <person name="Salamov A."/>
            <person name="Ahrendt S.R."/>
            <person name="Lipzen A."/>
            <person name="Sullivan W."/>
            <person name="Andreopoulos W.B."/>
            <person name="Clum A."/>
            <person name="Lindquist E."/>
            <person name="Daum C."/>
            <person name="Ramamoorthy G.K."/>
            <person name="Gryganskyi A."/>
            <person name="Culley D."/>
            <person name="Magnuson J.K."/>
            <person name="James T.Y."/>
            <person name="O'Malley M.A."/>
            <person name="Stajich J.E."/>
            <person name="Spatafora J.W."/>
            <person name="Visel A."/>
            <person name="Grigoriev I.V."/>
        </authorList>
    </citation>
    <scope>NUCLEOTIDE SEQUENCE [LARGE SCALE GENOMIC DNA]</scope>
    <source>
        <strain evidence="2 3">CBS 115471</strain>
    </source>
</reference>
<dbReference type="EMBL" id="MCFA01000329">
    <property type="protein sequence ID" value="ORX93763.1"/>
    <property type="molecule type" value="Genomic_DNA"/>
</dbReference>
<proteinExistence type="predicted"/>
<feature type="region of interest" description="Disordered" evidence="1">
    <location>
        <begin position="24"/>
        <end position="243"/>
    </location>
</feature>
<name>A0A1Y1Y6X7_9PLEO</name>
<evidence type="ECO:0000313" key="3">
    <source>
        <dbReference type="Proteomes" id="UP000193144"/>
    </source>
</evidence>
<comment type="caution">
    <text evidence="2">The sequence shown here is derived from an EMBL/GenBank/DDBJ whole genome shotgun (WGS) entry which is preliminary data.</text>
</comment>
<sequence length="243" mass="27551">MVILGGLEIVIGGYLVHRYQKNKHEKRKLEEDVNQRRHHTFPGPKPQSQPYASYPPHPQAQQQIAPQKYAYYAPHQQSQPRPYPVQPAPQTQHQPYPPQPQQYPQARPQFHPQAQPQFQSQMQPLRRQDSFATLSNMPIANGSPPEDSTPSLPPRQQPQNPQAYLAPPANSPYYNTGFSASYPSFEPSSTGPMTQPRPQQAGTHTVDDNWETYGPQSPHVHFAVPSSPRPAEREDDPPPPYRP</sequence>
<feature type="compositionally biased region" description="Pro residues" evidence="1">
    <location>
        <begin position="43"/>
        <end position="58"/>
    </location>
</feature>
<protein>
    <recommendedName>
        <fullName evidence="4">PAT1 multi-domain protein</fullName>
    </recommendedName>
</protein>
<feature type="compositionally biased region" description="Low complexity" evidence="1">
    <location>
        <begin position="59"/>
        <end position="74"/>
    </location>
</feature>
<gene>
    <name evidence="2" type="ORF">BCR34DRAFT_594598</name>
</gene>
<dbReference type="AlphaFoldDB" id="A0A1Y1Y6X7"/>
<keyword evidence="3" id="KW-1185">Reference proteome</keyword>
<accession>A0A1Y1Y6X7</accession>
<feature type="compositionally biased region" description="Low complexity" evidence="1">
    <location>
        <begin position="102"/>
        <end position="124"/>
    </location>
</feature>
<evidence type="ECO:0008006" key="4">
    <source>
        <dbReference type="Google" id="ProtNLM"/>
    </source>
</evidence>